<proteinExistence type="predicted"/>
<dbReference type="EMBL" id="FNNJ01000003">
    <property type="protein sequence ID" value="SDX10672.1"/>
    <property type="molecule type" value="Genomic_DNA"/>
</dbReference>
<dbReference type="RefSeq" id="WP_090122226.1">
    <property type="nucleotide sequence ID" value="NZ_FNNJ01000003.1"/>
</dbReference>
<dbReference type="Gene3D" id="3.40.50.1000">
    <property type="entry name" value="HAD superfamily/HAD-like"/>
    <property type="match status" value="1"/>
</dbReference>
<dbReference type="PANTHER" id="PTHR47478">
    <property type="match status" value="1"/>
</dbReference>
<dbReference type="NCBIfam" id="TIGR02254">
    <property type="entry name" value="YjjG_YfnB"/>
    <property type="match status" value="1"/>
</dbReference>
<protein>
    <submittedName>
        <fullName evidence="1">Putative hydrolase of the HAD superfamily</fullName>
    </submittedName>
</protein>
<evidence type="ECO:0000313" key="1">
    <source>
        <dbReference type="EMBL" id="SDX10672.1"/>
    </source>
</evidence>
<keyword evidence="1" id="KW-0378">Hydrolase</keyword>
<reference evidence="1 2" key="1">
    <citation type="submission" date="2016-10" db="EMBL/GenBank/DDBJ databases">
        <authorList>
            <person name="de Groot N.N."/>
        </authorList>
    </citation>
    <scope>NUCLEOTIDE SEQUENCE [LARGE SCALE GENOMIC DNA]</scope>
    <source>
        <strain evidence="1 2">DSM 24956</strain>
    </source>
</reference>
<dbReference type="InterPro" id="IPR023214">
    <property type="entry name" value="HAD_sf"/>
</dbReference>
<dbReference type="InterPro" id="IPR006439">
    <property type="entry name" value="HAD-SF_hydro_IA"/>
</dbReference>
<dbReference type="AlphaFoldDB" id="A0A1H2YZP5"/>
<dbReference type="CDD" id="cd04305">
    <property type="entry name" value="HAD_Neu5Ac-Pase_like"/>
    <property type="match status" value="1"/>
</dbReference>
<dbReference type="SFLD" id="SFLDS00003">
    <property type="entry name" value="Haloacid_Dehalogenase"/>
    <property type="match status" value="1"/>
</dbReference>
<dbReference type="GO" id="GO:0008253">
    <property type="term" value="F:5'-nucleotidase activity"/>
    <property type="evidence" value="ECO:0007669"/>
    <property type="project" value="InterPro"/>
</dbReference>
<accession>A0A1H2YZP5</accession>
<dbReference type="SFLD" id="SFLDG01135">
    <property type="entry name" value="C1.5.6:_HAD__Beta-PGM__Phospha"/>
    <property type="match status" value="1"/>
</dbReference>
<dbReference type="InterPro" id="IPR052550">
    <property type="entry name" value="Pyrimidine_5'-ntase_YjjG"/>
</dbReference>
<keyword evidence="2" id="KW-1185">Reference proteome</keyword>
<dbReference type="InterPro" id="IPR011951">
    <property type="entry name" value="HAD-SF_hydro_IA_YjjG/PynA"/>
</dbReference>
<dbReference type="PRINTS" id="PR00413">
    <property type="entry name" value="HADHALOGNASE"/>
</dbReference>
<dbReference type="OrthoDB" id="9802350at2"/>
<dbReference type="PANTHER" id="PTHR47478:SF1">
    <property type="entry name" value="PYRIMIDINE 5'-NUCLEOTIDASE YJJG"/>
    <property type="match status" value="1"/>
</dbReference>
<dbReference type="InterPro" id="IPR036412">
    <property type="entry name" value="HAD-like_sf"/>
</dbReference>
<dbReference type="SFLD" id="SFLDG01129">
    <property type="entry name" value="C1.5:_HAD__Beta-PGM__Phosphata"/>
    <property type="match status" value="1"/>
</dbReference>
<dbReference type="STRING" id="762486.SAMN05444411_103107"/>
<organism evidence="1 2">
    <name type="scientific">Lutibacter oricola</name>
    <dbReference type="NCBI Taxonomy" id="762486"/>
    <lineage>
        <taxon>Bacteria</taxon>
        <taxon>Pseudomonadati</taxon>
        <taxon>Bacteroidota</taxon>
        <taxon>Flavobacteriia</taxon>
        <taxon>Flavobacteriales</taxon>
        <taxon>Flavobacteriaceae</taxon>
        <taxon>Lutibacter</taxon>
    </lineage>
</organism>
<sequence>MKIKHIFFDLDHTLWDFEKNSDLAFETVFTNNNLSVSVTKFLTYYKSINQKYWKLYRDERVTKEQLRFGRLNDTFAKINYKVNKELINKLAIEYIEELPKNNYLFDGTHEILEYLQPNYQMHIITNGFNEVQHEKLLNSGINIYFDQIITSEAVGVKKPNPKIFNYALEQAKAIPSESIMIGDNWEADIMGAKNVGFDVIFCNFNSNPVGENIKSINNLFEIKQFLK</sequence>
<evidence type="ECO:0000313" key="2">
    <source>
        <dbReference type="Proteomes" id="UP000199595"/>
    </source>
</evidence>
<name>A0A1H2YZP5_9FLAO</name>
<dbReference type="NCBIfam" id="TIGR01549">
    <property type="entry name" value="HAD-SF-IA-v1"/>
    <property type="match status" value="1"/>
</dbReference>
<dbReference type="InterPro" id="IPR023198">
    <property type="entry name" value="PGP-like_dom2"/>
</dbReference>
<dbReference type="Gene3D" id="1.10.150.240">
    <property type="entry name" value="Putative phosphatase, domain 2"/>
    <property type="match status" value="1"/>
</dbReference>
<dbReference type="Proteomes" id="UP000199595">
    <property type="component" value="Unassembled WGS sequence"/>
</dbReference>
<dbReference type="InterPro" id="IPR041492">
    <property type="entry name" value="HAD_2"/>
</dbReference>
<dbReference type="SUPFAM" id="SSF56784">
    <property type="entry name" value="HAD-like"/>
    <property type="match status" value="1"/>
</dbReference>
<gene>
    <name evidence="1" type="ORF">SAMN05444411_103107</name>
</gene>
<dbReference type="Pfam" id="PF13419">
    <property type="entry name" value="HAD_2"/>
    <property type="match status" value="1"/>
</dbReference>